<organism evidence="1 2">
    <name type="scientific">Blastomyces percursus</name>
    <dbReference type="NCBI Taxonomy" id="1658174"/>
    <lineage>
        <taxon>Eukaryota</taxon>
        <taxon>Fungi</taxon>
        <taxon>Dikarya</taxon>
        <taxon>Ascomycota</taxon>
        <taxon>Pezizomycotina</taxon>
        <taxon>Eurotiomycetes</taxon>
        <taxon>Eurotiomycetidae</taxon>
        <taxon>Onygenales</taxon>
        <taxon>Ajellomycetaceae</taxon>
        <taxon>Blastomyces</taxon>
    </lineage>
</organism>
<sequence length="149" mass="16586">MPGPNNKDDEEFDLEQNPNLREGWWEKLKGGGEDGSGRKLSERLDYLFAANPTLRGHLQIVCPLPVTAKLFAFRRENRGQTWHVTPMLGPIHSLPLAGLADLVSVCLRQDAKLANIYAESSKLPALVGIRRGTRPVRVTRSPQRSIPVP</sequence>
<evidence type="ECO:0000313" key="1">
    <source>
        <dbReference type="EMBL" id="OJD23896.1"/>
    </source>
</evidence>
<proteinExistence type="predicted"/>
<dbReference type="VEuPathDB" id="FungiDB:ACJ73_04749"/>
<reference evidence="1 2" key="1">
    <citation type="submission" date="2015-08" db="EMBL/GenBank/DDBJ databases">
        <title>Emmonsia species relationships and genome sequence.</title>
        <authorList>
            <person name="Cuomo C.A."/>
            <person name="Schwartz I.S."/>
            <person name="Kenyon C."/>
            <person name="De Hoog G.S."/>
            <person name="Govender N.P."/>
            <person name="Botha A."/>
            <person name="Moreno L."/>
            <person name="De Vries M."/>
            <person name="Munoz J.F."/>
            <person name="Stielow J.B."/>
        </authorList>
    </citation>
    <scope>NUCLEOTIDE SEQUENCE [LARGE SCALE GENOMIC DNA]</scope>
    <source>
        <strain evidence="1 2">EI222</strain>
    </source>
</reference>
<dbReference type="Proteomes" id="UP000242791">
    <property type="component" value="Unassembled WGS sequence"/>
</dbReference>
<evidence type="ECO:0000313" key="2">
    <source>
        <dbReference type="Proteomes" id="UP000242791"/>
    </source>
</evidence>
<gene>
    <name evidence="1" type="ORF">ACJ73_04749</name>
</gene>
<protein>
    <submittedName>
        <fullName evidence="1">Uncharacterized protein</fullName>
    </submittedName>
</protein>
<keyword evidence="2" id="KW-1185">Reference proteome</keyword>
<accession>A0A1J9Q5Y7</accession>
<dbReference type="AlphaFoldDB" id="A0A1J9Q5Y7"/>
<dbReference type="EMBL" id="LGTZ01000681">
    <property type="protein sequence ID" value="OJD23896.1"/>
    <property type="molecule type" value="Genomic_DNA"/>
</dbReference>
<comment type="caution">
    <text evidence="1">The sequence shown here is derived from an EMBL/GenBank/DDBJ whole genome shotgun (WGS) entry which is preliminary data.</text>
</comment>
<name>A0A1J9Q5Y7_9EURO</name>